<feature type="compositionally biased region" description="Polar residues" evidence="1">
    <location>
        <begin position="137"/>
        <end position="148"/>
    </location>
</feature>
<protein>
    <submittedName>
        <fullName evidence="2">Uncharacterized protein</fullName>
    </submittedName>
</protein>
<dbReference type="EMBL" id="JAAMPC010000010">
    <property type="protein sequence ID" value="KAG2290478.1"/>
    <property type="molecule type" value="Genomic_DNA"/>
</dbReference>
<evidence type="ECO:0000313" key="2">
    <source>
        <dbReference type="EMBL" id="KAG2290478.1"/>
    </source>
</evidence>
<evidence type="ECO:0000313" key="3">
    <source>
        <dbReference type="Proteomes" id="UP000886595"/>
    </source>
</evidence>
<comment type="caution">
    <text evidence="2">The sequence shown here is derived from an EMBL/GenBank/DDBJ whole genome shotgun (WGS) entry which is preliminary data.</text>
</comment>
<dbReference type="OrthoDB" id="1085770at2759"/>
<evidence type="ECO:0000256" key="1">
    <source>
        <dbReference type="SAM" id="MobiDB-lite"/>
    </source>
</evidence>
<dbReference type="AlphaFoldDB" id="A0A8X7RNV1"/>
<keyword evidence="3" id="KW-1185">Reference proteome</keyword>
<sequence length="277" mass="31344">MSSKYLTQTNQVLSKIETCNLPAKLSIVRESNICAGFLAHGPSESSASPQAAPRNKSVTTVTTCCSYLFLDGEVEAFQPKEPRYQASRASFEPQSGESICFAAHHTVSSRFVTSNAAERYEKLAPGPLIQQRPKEQSLYQKTTQSPNQEQKKTSKANRPSKDNRKDNTPINTRQKISGSETRVFISANGDHVSLKPSPHHRFTKQRRITKSTVYRDPPYHSGKTPEPRTSSVFIDLEYHRKLPGNLTPTTEESLQRLYWRIWGIKQLQRTRGERHSI</sequence>
<dbReference type="Proteomes" id="UP000886595">
    <property type="component" value="Unassembled WGS sequence"/>
</dbReference>
<feature type="region of interest" description="Disordered" evidence="1">
    <location>
        <begin position="123"/>
        <end position="180"/>
    </location>
</feature>
<gene>
    <name evidence="2" type="ORF">Bca52824_050082</name>
</gene>
<reference evidence="2 3" key="1">
    <citation type="submission" date="2020-02" db="EMBL/GenBank/DDBJ databases">
        <authorList>
            <person name="Ma Q."/>
            <person name="Huang Y."/>
            <person name="Song X."/>
            <person name="Pei D."/>
        </authorList>
    </citation>
    <scope>NUCLEOTIDE SEQUENCE [LARGE SCALE GENOMIC DNA]</scope>
    <source>
        <strain evidence="2">Sxm20200214</strain>
        <tissue evidence="2">Leaf</tissue>
    </source>
</reference>
<name>A0A8X7RNV1_BRACI</name>
<proteinExistence type="predicted"/>
<feature type="compositionally biased region" description="Polar residues" evidence="1">
    <location>
        <begin position="168"/>
        <end position="180"/>
    </location>
</feature>
<accession>A0A8X7RNV1</accession>
<organism evidence="2 3">
    <name type="scientific">Brassica carinata</name>
    <name type="common">Ethiopian mustard</name>
    <name type="synonym">Abyssinian cabbage</name>
    <dbReference type="NCBI Taxonomy" id="52824"/>
    <lineage>
        <taxon>Eukaryota</taxon>
        <taxon>Viridiplantae</taxon>
        <taxon>Streptophyta</taxon>
        <taxon>Embryophyta</taxon>
        <taxon>Tracheophyta</taxon>
        <taxon>Spermatophyta</taxon>
        <taxon>Magnoliopsida</taxon>
        <taxon>eudicotyledons</taxon>
        <taxon>Gunneridae</taxon>
        <taxon>Pentapetalae</taxon>
        <taxon>rosids</taxon>
        <taxon>malvids</taxon>
        <taxon>Brassicales</taxon>
        <taxon>Brassicaceae</taxon>
        <taxon>Brassiceae</taxon>
        <taxon>Brassica</taxon>
    </lineage>
</organism>